<evidence type="ECO:0000256" key="4">
    <source>
        <dbReference type="ARBA" id="ARBA00023136"/>
    </source>
</evidence>
<feature type="compositionally biased region" description="Basic and acidic residues" evidence="5">
    <location>
        <begin position="83"/>
        <end position="96"/>
    </location>
</feature>
<dbReference type="PANTHER" id="PTHR23501:SF39">
    <property type="entry name" value="MULTIDRUG TRANSPORTER, PUTATIVE (AFU_ORTHOLOGUE AFUA_1G05010)-RELATED"/>
    <property type="match status" value="1"/>
</dbReference>
<evidence type="ECO:0000256" key="1">
    <source>
        <dbReference type="ARBA" id="ARBA00004141"/>
    </source>
</evidence>
<keyword evidence="9" id="KW-1185">Reference proteome</keyword>
<feature type="domain" description="Major facilitator superfamily (MFS) profile" evidence="7">
    <location>
        <begin position="167"/>
        <end position="271"/>
    </location>
</feature>
<feature type="transmembrane region" description="Helical" evidence="6">
    <location>
        <begin position="229"/>
        <end position="248"/>
    </location>
</feature>
<dbReference type="GO" id="GO:0022857">
    <property type="term" value="F:transmembrane transporter activity"/>
    <property type="evidence" value="ECO:0007669"/>
    <property type="project" value="InterPro"/>
</dbReference>
<dbReference type="AlphaFoldDB" id="A0A1J9Q2U5"/>
<evidence type="ECO:0000313" key="9">
    <source>
        <dbReference type="Proteomes" id="UP000242791"/>
    </source>
</evidence>
<dbReference type="Gene3D" id="1.20.1250.20">
    <property type="entry name" value="MFS general substrate transporter like domains"/>
    <property type="match status" value="1"/>
</dbReference>
<comment type="subcellular location">
    <subcellularLocation>
        <location evidence="1">Membrane</location>
        <topology evidence="1">Multi-pass membrane protein</topology>
    </subcellularLocation>
</comment>
<dbReference type="OrthoDB" id="6770063at2759"/>
<sequence length="271" mass="29925">MAADLVQEGVCKEKLEDMEIDPIWDGRGSHHVINALRAVSINLRTYYHWGRTGVACLGIDVDRLSTGVENTAPFSARMIRARQRPEARADKAETAKQKRPCRHRRRNQIQKTELDPVPFDESGNQHDPASANLLSALYPAHAQAPSNGPCEKCKKEKRDARVYRSKLIAGLVFPYFLASVDLTIVASSIPFIASHFTGPTQLDRQSLTLTSAAFIPAFGQLADVYGRHFVLQLAMFLMLVGNVFCAAAQTWGMLLFGRALQGTSSVGIMID</sequence>
<proteinExistence type="predicted"/>
<keyword evidence="3 6" id="KW-1133">Transmembrane helix</keyword>
<evidence type="ECO:0000256" key="3">
    <source>
        <dbReference type="ARBA" id="ARBA00022989"/>
    </source>
</evidence>
<feature type="transmembrane region" description="Helical" evidence="6">
    <location>
        <begin position="167"/>
        <end position="193"/>
    </location>
</feature>
<evidence type="ECO:0000259" key="7">
    <source>
        <dbReference type="PROSITE" id="PS50850"/>
    </source>
</evidence>
<dbReference type="STRING" id="1658174.A0A1J9Q2U5"/>
<dbReference type="SUPFAM" id="SSF103473">
    <property type="entry name" value="MFS general substrate transporter"/>
    <property type="match status" value="1"/>
</dbReference>
<dbReference type="InterPro" id="IPR005828">
    <property type="entry name" value="MFS_sugar_transport-like"/>
</dbReference>
<gene>
    <name evidence="8" type="ORF">ACJ73_05785</name>
</gene>
<dbReference type="PANTHER" id="PTHR23501">
    <property type="entry name" value="MAJOR FACILITATOR SUPERFAMILY"/>
    <property type="match status" value="1"/>
</dbReference>
<comment type="caution">
    <text evidence="8">The sequence shown here is derived from an EMBL/GenBank/DDBJ whole genome shotgun (WGS) entry which is preliminary data.</text>
</comment>
<evidence type="ECO:0000256" key="5">
    <source>
        <dbReference type="SAM" id="MobiDB-lite"/>
    </source>
</evidence>
<reference evidence="8 9" key="1">
    <citation type="submission" date="2015-08" db="EMBL/GenBank/DDBJ databases">
        <title>Emmonsia species relationships and genome sequence.</title>
        <authorList>
            <person name="Cuomo C.A."/>
            <person name="Schwartz I.S."/>
            <person name="Kenyon C."/>
            <person name="De Hoog G.S."/>
            <person name="Govender N.P."/>
            <person name="Botha A."/>
            <person name="Moreno L."/>
            <person name="De Vries M."/>
            <person name="Munoz J.F."/>
            <person name="Stielow J.B."/>
        </authorList>
    </citation>
    <scope>NUCLEOTIDE SEQUENCE [LARGE SCALE GENOMIC DNA]</scope>
    <source>
        <strain evidence="8 9">EI222</strain>
    </source>
</reference>
<evidence type="ECO:0000256" key="2">
    <source>
        <dbReference type="ARBA" id="ARBA00022692"/>
    </source>
</evidence>
<accession>A0A1J9Q2U5</accession>
<name>A0A1J9Q2U5_9EURO</name>
<keyword evidence="4 6" id="KW-0472">Membrane</keyword>
<dbReference type="EMBL" id="LGTZ01000939">
    <property type="protein sequence ID" value="OJD22865.1"/>
    <property type="molecule type" value="Genomic_DNA"/>
</dbReference>
<feature type="compositionally biased region" description="Basic residues" evidence="5">
    <location>
        <begin position="97"/>
        <end position="108"/>
    </location>
</feature>
<feature type="region of interest" description="Disordered" evidence="5">
    <location>
        <begin position="80"/>
        <end position="125"/>
    </location>
</feature>
<dbReference type="VEuPathDB" id="FungiDB:ACJ73_05785"/>
<dbReference type="InterPro" id="IPR036259">
    <property type="entry name" value="MFS_trans_sf"/>
</dbReference>
<evidence type="ECO:0000256" key="6">
    <source>
        <dbReference type="SAM" id="Phobius"/>
    </source>
</evidence>
<dbReference type="GO" id="GO:0005886">
    <property type="term" value="C:plasma membrane"/>
    <property type="evidence" value="ECO:0007669"/>
    <property type="project" value="TreeGrafter"/>
</dbReference>
<organism evidence="8 9">
    <name type="scientific">Blastomyces percursus</name>
    <dbReference type="NCBI Taxonomy" id="1658174"/>
    <lineage>
        <taxon>Eukaryota</taxon>
        <taxon>Fungi</taxon>
        <taxon>Dikarya</taxon>
        <taxon>Ascomycota</taxon>
        <taxon>Pezizomycotina</taxon>
        <taxon>Eurotiomycetes</taxon>
        <taxon>Eurotiomycetidae</taxon>
        <taxon>Onygenales</taxon>
        <taxon>Ajellomycetaceae</taxon>
        <taxon>Blastomyces</taxon>
    </lineage>
</organism>
<dbReference type="InterPro" id="IPR020846">
    <property type="entry name" value="MFS_dom"/>
</dbReference>
<keyword evidence="2 6" id="KW-0812">Transmembrane</keyword>
<dbReference type="Proteomes" id="UP000242791">
    <property type="component" value="Unassembled WGS sequence"/>
</dbReference>
<dbReference type="PROSITE" id="PS50850">
    <property type="entry name" value="MFS"/>
    <property type="match status" value="1"/>
</dbReference>
<evidence type="ECO:0000313" key="8">
    <source>
        <dbReference type="EMBL" id="OJD22865.1"/>
    </source>
</evidence>
<protein>
    <recommendedName>
        <fullName evidence="7">Major facilitator superfamily (MFS) profile domain-containing protein</fullName>
    </recommendedName>
</protein>
<dbReference type="Pfam" id="PF00083">
    <property type="entry name" value="Sugar_tr"/>
    <property type="match status" value="1"/>
</dbReference>